<sequence>QDVREVKDFSVGVGAGASPAAAAAVCRSWHQDRCNQFLETWIILDWPAGYPRGTLNRARRCRRCGRTHA</sequence>
<dbReference type="EMBL" id="JABSTQ010009993">
    <property type="protein sequence ID" value="KAG0424269.1"/>
    <property type="molecule type" value="Genomic_DNA"/>
</dbReference>
<gene>
    <name evidence="1" type="ORF">HPB47_028500</name>
</gene>
<keyword evidence="2" id="KW-1185">Reference proteome</keyword>
<comment type="caution">
    <text evidence="1">The sequence shown here is derived from an EMBL/GenBank/DDBJ whole genome shotgun (WGS) entry which is preliminary data.</text>
</comment>
<reference evidence="1 2" key="1">
    <citation type="journal article" date="2020" name="Cell">
        <title>Large-Scale Comparative Analyses of Tick Genomes Elucidate Their Genetic Diversity and Vector Capacities.</title>
        <authorList>
            <consortium name="Tick Genome and Microbiome Consortium (TIGMIC)"/>
            <person name="Jia N."/>
            <person name="Wang J."/>
            <person name="Shi W."/>
            <person name="Du L."/>
            <person name="Sun Y."/>
            <person name="Zhan W."/>
            <person name="Jiang J.F."/>
            <person name="Wang Q."/>
            <person name="Zhang B."/>
            <person name="Ji P."/>
            <person name="Bell-Sakyi L."/>
            <person name="Cui X.M."/>
            <person name="Yuan T.T."/>
            <person name="Jiang B.G."/>
            <person name="Yang W.F."/>
            <person name="Lam T.T."/>
            <person name="Chang Q.C."/>
            <person name="Ding S.J."/>
            <person name="Wang X.J."/>
            <person name="Zhu J.G."/>
            <person name="Ruan X.D."/>
            <person name="Zhao L."/>
            <person name="Wei J.T."/>
            <person name="Ye R.Z."/>
            <person name="Que T.C."/>
            <person name="Du C.H."/>
            <person name="Zhou Y.H."/>
            <person name="Cheng J.X."/>
            <person name="Dai P.F."/>
            <person name="Guo W.B."/>
            <person name="Han X.H."/>
            <person name="Huang E.J."/>
            <person name="Li L.F."/>
            <person name="Wei W."/>
            <person name="Gao Y.C."/>
            <person name="Liu J.Z."/>
            <person name="Shao H.Z."/>
            <person name="Wang X."/>
            <person name="Wang C.C."/>
            <person name="Yang T.C."/>
            <person name="Huo Q.B."/>
            <person name="Li W."/>
            <person name="Chen H.Y."/>
            <person name="Chen S.E."/>
            <person name="Zhou L.G."/>
            <person name="Ni X.B."/>
            <person name="Tian J.H."/>
            <person name="Sheng Y."/>
            <person name="Liu T."/>
            <person name="Pan Y.S."/>
            <person name="Xia L.Y."/>
            <person name="Li J."/>
            <person name="Zhao F."/>
            <person name="Cao W.C."/>
        </authorList>
    </citation>
    <scope>NUCLEOTIDE SEQUENCE [LARGE SCALE GENOMIC DNA]</scope>
    <source>
        <strain evidence="1">Iper-2018</strain>
    </source>
</reference>
<feature type="non-terminal residue" evidence="1">
    <location>
        <position position="1"/>
    </location>
</feature>
<dbReference type="Proteomes" id="UP000805193">
    <property type="component" value="Unassembled WGS sequence"/>
</dbReference>
<protein>
    <submittedName>
        <fullName evidence="1">Uncharacterized protein</fullName>
    </submittedName>
</protein>
<name>A0AC60PTF2_IXOPE</name>
<accession>A0AC60PTF2</accession>
<evidence type="ECO:0000313" key="2">
    <source>
        <dbReference type="Proteomes" id="UP000805193"/>
    </source>
</evidence>
<organism evidence="1 2">
    <name type="scientific">Ixodes persulcatus</name>
    <name type="common">Taiga tick</name>
    <dbReference type="NCBI Taxonomy" id="34615"/>
    <lineage>
        <taxon>Eukaryota</taxon>
        <taxon>Metazoa</taxon>
        <taxon>Ecdysozoa</taxon>
        <taxon>Arthropoda</taxon>
        <taxon>Chelicerata</taxon>
        <taxon>Arachnida</taxon>
        <taxon>Acari</taxon>
        <taxon>Parasitiformes</taxon>
        <taxon>Ixodida</taxon>
        <taxon>Ixodoidea</taxon>
        <taxon>Ixodidae</taxon>
        <taxon>Ixodinae</taxon>
        <taxon>Ixodes</taxon>
    </lineage>
</organism>
<proteinExistence type="predicted"/>
<evidence type="ECO:0000313" key="1">
    <source>
        <dbReference type="EMBL" id="KAG0424269.1"/>
    </source>
</evidence>